<dbReference type="EMBL" id="FOQO01000001">
    <property type="protein sequence ID" value="SFH78701.1"/>
    <property type="molecule type" value="Genomic_DNA"/>
</dbReference>
<evidence type="ECO:0000313" key="2">
    <source>
        <dbReference type="Proteomes" id="UP000198670"/>
    </source>
</evidence>
<evidence type="ECO:0000313" key="1">
    <source>
        <dbReference type="EMBL" id="SFH78701.1"/>
    </source>
</evidence>
<dbReference type="PROSITE" id="PS51257">
    <property type="entry name" value="PROKAR_LIPOPROTEIN"/>
    <property type="match status" value="1"/>
</dbReference>
<dbReference type="RefSeq" id="WP_090622849.1">
    <property type="nucleotide sequence ID" value="NZ_FOQO01000001.1"/>
</dbReference>
<dbReference type="STRING" id="1477437.SAMN05444682_101212"/>
<dbReference type="OrthoDB" id="795363at2"/>
<keyword evidence="2" id="KW-1185">Reference proteome</keyword>
<gene>
    <name evidence="1" type="ORF">SAMN05444682_101212</name>
</gene>
<dbReference type="Proteomes" id="UP000198670">
    <property type="component" value="Unassembled WGS sequence"/>
</dbReference>
<proteinExistence type="predicted"/>
<sequence length="143" mass="15828">MNKGVFFLLCVIFFGCSGTGKKGNQPYELVVAVELAGGGKPDGPNRIVQMEVDTVDASSSLTAYSKGIQRYAAMLMHIQQFPDSINGLKGLMVRDGKGNDIVAAIPQTQRDSIIMNFIQFARRSDIPYYERVKDFELKLMTAR</sequence>
<dbReference type="AlphaFoldDB" id="A0A1I3CWV0"/>
<name>A0A1I3CWV0_9SPHI</name>
<organism evidence="1 2">
    <name type="scientific">Parapedobacter indicus</name>
    <dbReference type="NCBI Taxonomy" id="1477437"/>
    <lineage>
        <taxon>Bacteria</taxon>
        <taxon>Pseudomonadati</taxon>
        <taxon>Bacteroidota</taxon>
        <taxon>Sphingobacteriia</taxon>
        <taxon>Sphingobacteriales</taxon>
        <taxon>Sphingobacteriaceae</taxon>
        <taxon>Parapedobacter</taxon>
    </lineage>
</organism>
<protein>
    <submittedName>
        <fullName evidence="1">Uncharacterized protein</fullName>
    </submittedName>
</protein>
<reference evidence="1 2" key="1">
    <citation type="submission" date="2016-10" db="EMBL/GenBank/DDBJ databases">
        <authorList>
            <person name="de Groot N.N."/>
        </authorList>
    </citation>
    <scope>NUCLEOTIDE SEQUENCE [LARGE SCALE GENOMIC DNA]</scope>
    <source>
        <strain evidence="1 2">RK1</strain>
    </source>
</reference>
<accession>A0A1I3CWV0</accession>